<sequence length="227" mass="24615">MTRLRIVLIALFTVIILTASQSYAAKIHKGVILETKDAGPYTYMQIEEGSEKFWIAATPSKIKKGAKVSFAEQLWMYDFKSKALDKVFKKILFVAKVYEGDGAEAAAASRRERPQPAAKAVAKKPQTKAFGTFTVADLFTKKAELKGKSVKVKGKVVKVLSGIMGMNWVHIQDGTGAAGSDDIIFTSKSDIAAVGSTVVAQGTLIVDKDFGSGYFYPVIIEDSTFAK</sequence>
<protein>
    <recommendedName>
        <fullName evidence="2">NrfJ</fullName>
    </recommendedName>
</protein>
<dbReference type="AlphaFoldDB" id="A0A3B0RKR4"/>
<dbReference type="EMBL" id="UOEA01000060">
    <property type="protein sequence ID" value="VAV84065.1"/>
    <property type="molecule type" value="Genomic_DNA"/>
</dbReference>
<name>A0A3B0RKR4_9ZZZZ</name>
<reference evidence="1" key="1">
    <citation type="submission" date="2018-06" db="EMBL/GenBank/DDBJ databases">
        <authorList>
            <person name="Zhirakovskaya E."/>
        </authorList>
    </citation>
    <scope>NUCLEOTIDE SEQUENCE</scope>
</reference>
<gene>
    <name evidence="1" type="ORF">MNBD_DELTA01-707</name>
</gene>
<proteinExistence type="predicted"/>
<evidence type="ECO:0000313" key="1">
    <source>
        <dbReference type="EMBL" id="VAV84065.1"/>
    </source>
</evidence>
<accession>A0A3B0RKR4</accession>
<organism evidence="1">
    <name type="scientific">hydrothermal vent metagenome</name>
    <dbReference type="NCBI Taxonomy" id="652676"/>
    <lineage>
        <taxon>unclassified sequences</taxon>
        <taxon>metagenomes</taxon>
        <taxon>ecological metagenomes</taxon>
    </lineage>
</organism>
<evidence type="ECO:0008006" key="2">
    <source>
        <dbReference type="Google" id="ProtNLM"/>
    </source>
</evidence>